<dbReference type="InterPro" id="IPR036291">
    <property type="entry name" value="NAD(P)-bd_dom_sf"/>
</dbReference>
<dbReference type="RefSeq" id="XP_030764356.1">
    <property type="nucleotide sequence ID" value="XM_030908496.1"/>
</dbReference>
<dbReference type="FunCoup" id="A0A6J2YM29">
    <property type="interactions" value="242"/>
</dbReference>
<reference evidence="5" key="1">
    <citation type="submission" date="2025-08" db="UniProtKB">
        <authorList>
            <consortium name="RefSeq"/>
        </authorList>
    </citation>
    <scope>IDENTIFICATION</scope>
    <source>
        <tissue evidence="5">Gonads</tissue>
    </source>
</reference>
<keyword evidence="4" id="KW-1185">Reference proteome</keyword>
<dbReference type="KEGG" id="soy:115888701"/>
<proteinExistence type="inferred from homology"/>
<dbReference type="Pfam" id="PF00106">
    <property type="entry name" value="adh_short"/>
    <property type="match status" value="1"/>
</dbReference>
<dbReference type="FunFam" id="3.40.50.720:FF:000047">
    <property type="entry name" value="NADP-dependent L-serine/L-allo-threonine dehydrogenase"/>
    <property type="match status" value="1"/>
</dbReference>
<evidence type="ECO:0000256" key="3">
    <source>
        <dbReference type="RuleBase" id="RU000363"/>
    </source>
</evidence>
<dbReference type="GO" id="GO:0016616">
    <property type="term" value="F:oxidoreductase activity, acting on the CH-OH group of donors, NAD or NADP as acceptor"/>
    <property type="evidence" value="ECO:0007669"/>
    <property type="project" value="UniProtKB-ARBA"/>
</dbReference>
<dbReference type="SUPFAM" id="SSF51735">
    <property type="entry name" value="NAD(P)-binding Rossmann-fold domains"/>
    <property type="match status" value="1"/>
</dbReference>
<dbReference type="OrthoDB" id="1933717at2759"/>
<evidence type="ECO:0000313" key="5">
    <source>
        <dbReference type="RefSeq" id="XP_030764356.1"/>
    </source>
</evidence>
<dbReference type="Gene3D" id="3.40.50.720">
    <property type="entry name" value="NAD(P)-binding Rossmann-like Domain"/>
    <property type="match status" value="1"/>
</dbReference>
<dbReference type="InterPro" id="IPR002347">
    <property type="entry name" value="SDR_fam"/>
</dbReference>
<organism evidence="4 5">
    <name type="scientific">Sitophilus oryzae</name>
    <name type="common">Rice weevil</name>
    <name type="synonym">Curculio oryzae</name>
    <dbReference type="NCBI Taxonomy" id="7048"/>
    <lineage>
        <taxon>Eukaryota</taxon>
        <taxon>Metazoa</taxon>
        <taxon>Ecdysozoa</taxon>
        <taxon>Arthropoda</taxon>
        <taxon>Hexapoda</taxon>
        <taxon>Insecta</taxon>
        <taxon>Pterygota</taxon>
        <taxon>Neoptera</taxon>
        <taxon>Endopterygota</taxon>
        <taxon>Coleoptera</taxon>
        <taxon>Polyphaga</taxon>
        <taxon>Cucujiformia</taxon>
        <taxon>Curculionidae</taxon>
        <taxon>Dryophthorinae</taxon>
        <taxon>Sitophilus</taxon>
    </lineage>
</organism>
<comment type="similarity">
    <text evidence="1 3">Belongs to the short-chain dehydrogenases/reductases (SDR) family.</text>
</comment>
<dbReference type="PANTHER" id="PTHR43115:SF4">
    <property type="entry name" value="DEHYDROGENASE_REDUCTASE SDR FAMILY MEMBER 11"/>
    <property type="match status" value="1"/>
</dbReference>
<evidence type="ECO:0000256" key="2">
    <source>
        <dbReference type="ARBA" id="ARBA00023002"/>
    </source>
</evidence>
<dbReference type="GeneID" id="115888701"/>
<name>A0A6J2YM29_SITOR</name>
<gene>
    <name evidence="5" type="primary">LOC115888701</name>
</gene>
<protein>
    <submittedName>
        <fullName evidence="5">Farnesol dehydrogenase-like</fullName>
    </submittedName>
</protein>
<evidence type="ECO:0000313" key="4">
    <source>
        <dbReference type="Proteomes" id="UP000504635"/>
    </source>
</evidence>
<sequence length="253" mass="27104">MVISMQRWVGKVAIVTGASAGIGSAIAAKLVENGMIVAGLARRKEKIEELKKNLGANKGNLHAIKCDVGNENDILSAFKWITANLGPVHVLVNNAGIILSTTLSDGDTESWRNVIDTNVLGVLICAREAIKIMKSKNIAGHIINMNSILGHTIPNAFVEANIYPATKHAVTGLTESLRLELATKDSPIRVTSISPGATETELSKSSAELLDGVFVEDKMLQPEDIADAVVYVISTPTRVTIKELIIKPTTEKF</sequence>
<dbReference type="AlphaFoldDB" id="A0A6J2YM29"/>
<evidence type="ECO:0000256" key="1">
    <source>
        <dbReference type="ARBA" id="ARBA00006484"/>
    </source>
</evidence>
<dbReference type="InParanoid" id="A0A6J2YM29"/>
<dbReference type="Proteomes" id="UP000504635">
    <property type="component" value="Unplaced"/>
</dbReference>
<dbReference type="PRINTS" id="PR00080">
    <property type="entry name" value="SDRFAMILY"/>
</dbReference>
<dbReference type="PRINTS" id="PR00081">
    <property type="entry name" value="GDHRDH"/>
</dbReference>
<dbReference type="PANTHER" id="PTHR43115">
    <property type="entry name" value="DEHYDROGENASE/REDUCTASE SDR FAMILY MEMBER 11"/>
    <property type="match status" value="1"/>
</dbReference>
<keyword evidence="2" id="KW-0560">Oxidoreductase</keyword>
<accession>A0A6J2YM29</accession>